<dbReference type="EMBL" id="JAMZIH010005564">
    <property type="protein sequence ID" value="KAJ1674973.1"/>
    <property type="molecule type" value="Genomic_DNA"/>
</dbReference>
<sequence>MGGDADMPRGPPKEQLQHEAFTRNGLNRIADELESETTTIIAGDGDQAPPVLRWHPHRSLLRLGNWDVNVITSALDGLGYAVAWHDNRKPPESIEFGDVVGLIINIEQNRGLIERAHWFAVRQLPLDDRDSKYGSNPGDTSSPAAPELCADGGGGSDPCLFWNLDSKLDHPELIGDRKKLNEWLQFHIQVHSIHILIVRDPKQDGDGGNDVY</sequence>
<comment type="caution">
    <text evidence="1">The sequence shown here is derived from an EMBL/GenBank/DDBJ whole genome shotgun (WGS) entry which is preliminary data.</text>
</comment>
<evidence type="ECO:0000313" key="2">
    <source>
        <dbReference type="Proteomes" id="UP001145114"/>
    </source>
</evidence>
<reference evidence="1" key="1">
    <citation type="submission" date="2022-06" db="EMBL/GenBank/DDBJ databases">
        <title>Phylogenomic reconstructions and comparative analyses of Kickxellomycotina fungi.</title>
        <authorList>
            <person name="Reynolds N.K."/>
            <person name="Stajich J.E."/>
            <person name="Barry K."/>
            <person name="Grigoriev I.V."/>
            <person name="Crous P."/>
            <person name="Smith M.E."/>
        </authorList>
    </citation>
    <scope>NUCLEOTIDE SEQUENCE</scope>
    <source>
        <strain evidence="1">RSA 2271</strain>
    </source>
</reference>
<dbReference type="Proteomes" id="UP001145114">
    <property type="component" value="Unassembled WGS sequence"/>
</dbReference>
<gene>
    <name evidence="1" type="primary">JOSD1</name>
    <name evidence="1" type="ORF">EV182_002190</name>
</gene>
<proteinExistence type="predicted"/>
<name>A0ACC1HGW1_9FUNG</name>
<protein>
    <submittedName>
        <fullName evidence="1">Josephin-1</fullName>
        <ecNumber evidence="1">3.4.19.12</ecNumber>
    </submittedName>
</protein>
<accession>A0ACC1HGW1</accession>
<dbReference type="EC" id="3.4.19.12" evidence="1"/>
<keyword evidence="2" id="KW-1185">Reference proteome</keyword>
<organism evidence="1 2">
    <name type="scientific">Spiromyces aspiralis</name>
    <dbReference type="NCBI Taxonomy" id="68401"/>
    <lineage>
        <taxon>Eukaryota</taxon>
        <taxon>Fungi</taxon>
        <taxon>Fungi incertae sedis</taxon>
        <taxon>Zoopagomycota</taxon>
        <taxon>Kickxellomycotina</taxon>
        <taxon>Kickxellomycetes</taxon>
        <taxon>Kickxellales</taxon>
        <taxon>Kickxellaceae</taxon>
        <taxon>Spiromyces</taxon>
    </lineage>
</organism>
<keyword evidence="1" id="KW-0378">Hydrolase</keyword>
<evidence type="ECO:0000313" key="1">
    <source>
        <dbReference type="EMBL" id="KAJ1674973.1"/>
    </source>
</evidence>